<evidence type="ECO:0000259" key="2">
    <source>
        <dbReference type="Pfam" id="PF10033"/>
    </source>
</evidence>
<accession>A0A498I2X7</accession>
<evidence type="ECO:0000313" key="3">
    <source>
        <dbReference type="EMBL" id="RXH75801.1"/>
    </source>
</evidence>
<dbReference type="STRING" id="3750.A0A498I2X7"/>
<dbReference type="EMBL" id="RDQH01000341">
    <property type="protein sequence ID" value="RXH75801.1"/>
    <property type="molecule type" value="Genomic_DNA"/>
</dbReference>
<dbReference type="GO" id="GO:0000407">
    <property type="term" value="C:phagophore assembly site"/>
    <property type="evidence" value="ECO:0007669"/>
    <property type="project" value="TreeGrafter"/>
</dbReference>
<name>A0A498I2X7_MALDO</name>
<organism evidence="3 4">
    <name type="scientific">Malus domestica</name>
    <name type="common">Apple</name>
    <name type="synonym">Pyrus malus</name>
    <dbReference type="NCBI Taxonomy" id="3750"/>
    <lineage>
        <taxon>Eukaryota</taxon>
        <taxon>Viridiplantae</taxon>
        <taxon>Streptophyta</taxon>
        <taxon>Embryophyta</taxon>
        <taxon>Tracheophyta</taxon>
        <taxon>Spermatophyta</taxon>
        <taxon>Magnoliopsida</taxon>
        <taxon>eudicotyledons</taxon>
        <taxon>Gunneridae</taxon>
        <taxon>Pentapetalae</taxon>
        <taxon>rosids</taxon>
        <taxon>fabids</taxon>
        <taxon>Rosales</taxon>
        <taxon>Rosaceae</taxon>
        <taxon>Amygdaloideae</taxon>
        <taxon>Maleae</taxon>
        <taxon>Malus</taxon>
    </lineage>
</organism>
<dbReference type="AlphaFoldDB" id="A0A498I2X7"/>
<dbReference type="Proteomes" id="UP000290289">
    <property type="component" value="Chromosome 15"/>
</dbReference>
<proteinExistence type="predicted"/>
<dbReference type="Pfam" id="PF10033">
    <property type="entry name" value="ATG13"/>
    <property type="match status" value="1"/>
</dbReference>
<dbReference type="GO" id="GO:0034497">
    <property type="term" value="P:protein localization to phagophore assembly site"/>
    <property type="evidence" value="ECO:0007669"/>
    <property type="project" value="TreeGrafter"/>
</dbReference>
<dbReference type="GO" id="GO:1990316">
    <property type="term" value="C:Atg1/ULK1 kinase complex"/>
    <property type="evidence" value="ECO:0007669"/>
    <property type="project" value="InterPro"/>
</dbReference>
<dbReference type="Gene3D" id="3.30.900.10">
    <property type="entry name" value="HORMA domain"/>
    <property type="match status" value="1"/>
</dbReference>
<dbReference type="InterPro" id="IPR036570">
    <property type="entry name" value="HORMA_dom_sf"/>
</dbReference>
<dbReference type="InterPro" id="IPR018731">
    <property type="entry name" value="Atg13_N"/>
</dbReference>
<dbReference type="PANTHER" id="PTHR13430:SF15">
    <property type="entry name" value="AUTOPHAGY-RELATED PROTEIN 13B"/>
    <property type="match status" value="1"/>
</dbReference>
<dbReference type="PANTHER" id="PTHR13430">
    <property type="match status" value="1"/>
</dbReference>
<gene>
    <name evidence="3" type="ORF">DVH24_039500</name>
</gene>
<dbReference type="GO" id="GO:0005829">
    <property type="term" value="C:cytosol"/>
    <property type="evidence" value="ECO:0007669"/>
    <property type="project" value="TreeGrafter"/>
</dbReference>
<comment type="caution">
    <text evidence="3">The sequence shown here is derived from an EMBL/GenBank/DDBJ whole genome shotgun (WGS) entry which is preliminary data.</text>
</comment>
<keyword evidence="1" id="KW-0072">Autophagy</keyword>
<dbReference type="InterPro" id="IPR040182">
    <property type="entry name" value="ATG13"/>
</dbReference>
<dbReference type="GO" id="GO:0000423">
    <property type="term" value="P:mitophagy"/>
    <property type="evidence" value="ECO:0007669"/>
    <property type="project" value="TreeGrafter"/>
</dbReference>
<feature type="domain" description="Autophagy-related protein 13 N-terminal" evidence="2">
    <location>
        <begin position="17"/>
        <end position="192"/>
    </location>
</feature>
<protein>
    <recommendedName>
        <fullName evidence="2">Autophagy-related protein 13 N-terminal domain-containing protein</fullName>
    </recommendedName>
</protein>
<sequence>MTSSHGNSHSEALEQIITEFYAKSLHIILEFRTPYMSSRNFSGEQALASPSSSSSSSSSMRPRVKWFNLALRECPAARENLDLCQCHFEPMVVDVIMVQRPLDCGQVKCSPKRDLARNLSLKERYPCCWNYEQDEFGCDAKSENIIERWVLQYESRKIRDINSRRRRSSNNNLSAVYKKSMLLLRSLHANLRTKLIATSIRLVKFGHSLSLTGYPLFLSPSLVVKKQKCSGSGSPPVDTAGGRLCISVLYCSSLLDVSSEPSTPMSPQLIPDYVGSPLTDRLKGNNTTIHHFPHSQGDSWSFDHYIATPPSVSFSPSLTCSEPQTSISNPGACCFQPTALPLYPPETSHVHKKDTSYDEYCPSPAISLSQSSASRSLPIFIPGSRPSKPHLQSESALASEPAAKLADFPAFSNKLNFTLRGTGSGSFKSDKTTGFNQHGTAVEKMKLDNILGVKVSSSSSSRSFPDDLDDTDFAYAFDVEYDDATDPRSSCNRAMRGSCTVNIQRALIMDQTSDVRLIMSENWYPSLGTGLETPVY</sequence>
<dbReference type="GO" id="GO:0034727">
    <property type="term" value="P:piecemeal microautophagy of the nucleus"/>
    <property type="evidence" value="ECO:0007669"/>
    <property type="project" value="TreeGrafter"/>
</dbReference>
<reference evidence="3 4" key="1">
    <citation type="submission" date="2018-10" db="EMBL/GenBank/DDBJ databases">
        <title>A high-quality apple genome assembly.</title>
        <authorList>
            <person name="Hu J."/>
        </authorList>
    </citation>
    <scope>NUCLEOTIDE SEQUENCE [LARGE SCALE GENOMIC DNA]</scope>
    <source>
        <strain evidence="4">cv. HFTH1</strain>
        <tissue evidence="3">Young leaf</tissue>
    </source>
</reference>
<evidence type="ECO:0000256" key="1">
    <source>
        <dbReference type="ARBA" id="ARBA00023006"/>
    </source>
</evidence>
<evidence type="ECO:0000313" key="4">
    <source>
        <dbReference type="Proteomes" id="UP000290289"/>
    </source>
</evidence>
<keyword evidence="4" id="KW-1185">Reference proteome</keyword>